<evidence type="ECO:0000313" key="2">
    <source>
        <dbReference type="Proteomes" id="UP001150879"/>
    </source>
</evidence>
<comment type="caution">
    <text evidence="1">The sequence shown here is derived from an EMBL/GenBank/DDBJ whole genome shotgun (WGS) entry which is preliminary data.</text>
</comment>
<sequence length="124" mass="14014">MASRETLIGDSTCKISPYSTWKESRETLNDHGIARDSQTNQIQYIQSIPKTKSLPTTMASRGIPKATKSNKMTNIKNAPAHLKQMVSNGKTPHSSRRMRRVYDDDVVFIRRGHGKTRQPFLGAR</sequence>
<dbReference type="AlphaFoldDB" id="A0A9W9JPB3"/>
<proteinExistence type="predicted"/>
<keyword evidence="2" id="KW-1185">Reference proteome</keyword>
<protein>
    <submittedName>
        <fullName evidence="1">Uncharacterized protein</fullName>
    </submittedName>
</protein>
<gene>
    <name evidence="1" type="ORF">N7472_005768</name>
</gene>
<reference evidence="1" key="2">
    <citation type="journal article" date="2023" name="IMA Fungus">
        <title>Comparative genomic study of the Penicillium genus elucidates a diverse pangenome and 15 lateral gene transfer events.</title>
        <authorList>
            <person name="Petersen C."/>
            <person name="Sorensen T."/>
            <person name="Nielsen M.R."/>
            <person name="Sondergaard T.E."/>
            <person name="Sorensen J.L."/>
            <person name="Fitzpatrick D.A."/>
            <person name="Frisvad J.C."/>
            <person name="Nielsen K.L."/>
        </authorList>
    </citation>
    <scope>NUCLEOTIDE SEQUENCE</scope>
    <source>
        <strain evidence="1">IBT 16849</strain>
    </source>
</reference>
<organism evidence="1 2">
    <name type="scientific">Penicillium cf. griseofulvum</name>
    <dbReference type="NCBI Taxonomy" id="2972120"/>
    <lineage>
        <taxon>Eukaryota</taxon>
        <taxon>Fungi</taxon>
        <taxon>Dikarya</taxon>
        <taxon>Ascomycota</taxon>
        <taxon>Pezizomycotina</taxon>
        <taxon>Eurotiomycetes</taxon>
        <taxon>Eurotiomycetidae</taxon>
        <taxon>Eurotiales</taxon>
        <taxon>Aspergillaceae</taxon>
        <taxon>Penicillium</taxon>
    </lineage>
</organism>
<accession>A0A9W9JPB3</accession>
<name>A0A9W9JPB3_9EURO</name>
<evidence type="ECO:0000313" key="1">
    <source>
        <dbReference type="EMBL" id="KAJ5200564.1"/>
    </source>
</evidence>
<dbReference type="Proteomes" id="UP001150879">
    <property type="component" value="Unassembled WGS sequence"/>
</dbReference>
<dbReference type="EMBL" id="JAPQKP010000003">
    <property type="protein sequence ID" value="KAJ5200564.1"/>
    <property type="molecule type" value="Genomic_DNA"/>
</dbReference>
<reference evidence="1" key="1">
    <citation type="submission" date="2022-11" db="EMBL/GenBank/DDBJ databases">
        <authorList>
            <person name="Petersen C."/>
        </authorList>
    </citation>
    <scope>NUCLEOTIDE SEQUENCE</scope>
    <source>
        <strain evidence="1">IBT 16849</strain>
    </source>
</reference>